<evidence type="ECO:0000313" key="3">
    <source>
        <dbReference type="Proteomes" id="UP001501523"/>
    </source>
</evidence>
<dbReference type="HAMAP" id="MF_02088">
    <property type="entry name" value="Q_prec_transport"/>
    <property type="match status" value="1"/>
</dbReference>
<keyword evidence="1" id="KW-0997">Cell inner membrane</keyword>
<feature type="transmembrane region" description="Helical" evidence="1">
    <location>
        <begin position="45"/>
        <end position="68"/>
    </location>
</feature>
<feature type="transmembrane region" description="Helical" evidence="1">
    <location>
        <begin position="119"/>
        <end position="138"/>
    </location>
</feature>
<accession>A0ABP3TJG0</accession>
<evidence type="ECO:0000256" key="1">
    <source>
        <dbReference type="HAMAP-Rule" id="MF_02088"/>
    </source>
</evidence>
<dbReference type="InterPro" id="IPR003744">
    <property type="entry name" value="YhhQ"/>
</dbReference>
<name>A0ABP3TJG0_9GAMM</name>
<sequence>MSDTVAAPRAPGFHYYDLLVGGMVAVLLCSNLIGPAKVCTLTLPVLGALSFGAGNLFFPVSYIFGDVLTEVYGYARARRAIWAGFGGLAFASFMTWVILGMTPSASEPYNTKLQPALEVVFGSTWRIVLASMVAYWLGDFANSYVMAKMKLWTRGRWLWTRTIGSTVVGQGIDSLTFYPVAFAGIWEGQTIAKVIAFNWAMKVFVEVVFTPLTYAVVGFLKSREGVDTFDHHTHFTPFSLRDEGDLHRAR</sequence>
<dbReference type="Pfam" id="PF02592">
    <property type="entry name" value="Vut_1"/>
    <property type="match status" value="1"/>
</dbReference>
<keyword evidence="1" id="KW-0813">Transport</keyword>
<keyword evidence="1" id="KW-1003">Cell membrane</keyword>
<dbReference type="Proteomes" id="UP001501523">
    <property type="component" value="Unassembled WGS sequence"/>
</dbReference>
<comment type="subcellular location">
    <subcellularLocation>
        <location evidence="1">Cell inner membrane</location>
        <topology evidence="1">Multi-pass membrane protein</topology>
    </subcellularLocation>
</comment>
<dbReference type="EMBL" id="BAAAEU010000004">
    <property type="protein sequence ID" value="GAA0708850.1"/>
    <property type="molecule type" value="Genomic_DNA"/>
</dbReference>
<comment type="similarity">
    <text evidence="1">Belongs to the vitamin uptake transporter (VUT/ECF) (TC 2.A.88) family. Q precursor transporter subfamily.</text>
</comment>
<keyword evidence="3" id="KW-1185">Reference proteome</keyword>
<dbReference type="RefSeq" id="WP_343787563.1">
    <property type="nucleotide sequence ID" value="NZ_BAAAEU010000004.1"/>
</dbReference>
<comment type="caution">
    <text evidence="2">The sequence shown here is derived from an EMBL/GenBank/DDBJ whole genome shotgun (WGS) entry which is preliminary data.</text>
</comment>
<proteinExistence type="inferred from homology"/>
<feature type="transmembrane region" description="Helical" evidence="1">
    <location>
        <begin position="12"/>
        <end position="33"/>
    </location>
</feature>
<keyword evidence="1" id="KW-0812">Transmembrane</keyword>
<feature type="transmembrane region" description="Helical" evidence="1">
    <location>
        <begin position="80"/>
        <end position="99"/>
    </location>
</feature>
<protein>
    <recommendedName>
        <fullName evidence="1">Probable queuosine precursor transporter</fullName>
        <shortName evidence="1">Q precursor transporter</shortName>
    </recommendedName>
</protein>
<evidence type="ECO:0000313" key="2">
    <source>
        <dbReference type="EMBL" id="GAA0708850.1"/>
    </source>
</evidence>
<dbReference type="PANTHER" id="PTHR34300:SF2">
    <property type="entry name" value="QUEUOSINE PRECURSOR TRANSPORTER-RELATED"/>
    <property type="match status" value="1"/>
</dbReference>
<comment type="function">
    <text evidence="1">Involved in the import of queuosine (Q) precursors, required for Q precursor salvage.</text>
</comment>
<gene>
    <name evidence="2" type="ORF">GCM10009105_08780</name>
</gene>
<dbReference type="NCBIfam" id="TIGR00697">
    <property type="entry name" value="queuosine precursor transporter"/>
    <property type="match status" value="1"/>
</dbReference>
<keyword evidence="1" id="KW-1133">Transmembrane helix</keyword>
<organism evidence="2 3">
    <name type="scientific">Dokdonella soli</name>
    <dbReference type="NCBI Taxonomy" id="529810"/>
    <lineage>
        <taxon>Bacteria</taxon>
        <taxon>Pseudomonadati</taxon>
        <taxon>Pseudomonadota</taxon>
        <taxon>Gammaproteobacteria</taxon>
        <taxon>Lysobacterales</taxon>
        <taxon>Rhodanobacteraceae</taxon>
        <taxon>Dokdonella</taxon>
    </lineage>
</organism>
<keyword evidence="1" id="KW-0472">Membrane</keyword>
<reference evidence="3" key="1">
    <citation type="journal article" date="2019" name="Int. J. Syst. Evol. Microbiol.">
        <title>The Global Catalogue of Microorganisms (GCM) 10K type strain sequencing project: providing services to taxonomists for standard genome sequencing and annotation.</title>
        <authorList>
            <consortium name="The Broad Institute Genomics Platform"/>
            <consortium name="The Broad Institute Genome Sequencing Center for Infectious Disease"/>
            <person name="Wu L."/>
            <person name="Ma J."/>
        </authorList>
    </citation>
    <scope>NUCLEOTIDE SEQUENCE [LARGE SCALE GENOMIC DNA]</scope>
    <source>
        <strain evidence="3">JCM 15421</strain>
    </source>
</reference>
<dbReference type="PANTHER" id="PTHR34300">
    <property type="entry name" value="QUEUOSINE PRECURSOR TRANSPORTER-RELATED"/>
    <property type="match status" value="1"/>
</dbReference>